<evidence type="ECO:0000256" key="6">
    <source>
        <dbReference type="ARBA" id="ARBA00023143"/>
    </source>
</evidence>
<comment type="caution">
    <text evidence="9">The sequence shown here is derived from an EMBL/GenBank/DDBJ whole genome shotgun (WGS) entry which is preliminary data.</text>
</comment>
<name>A0A1V4SPF2_RUMHU</name>
<dbReference type="AlphaFoldDB" id="A0A1V4SPF2"/>
<dbReference type="GO" id="GO:0009424">
    <property type="term" value="C:bacterial-type flagellum hook"/>
    <property type="evidence" value="ECO:0007669"/>
    <property type="project" value="InterPro"/>
</dbReference>
<dbReference type="PRINTS" id="PR01005">
    <property type="entry name" value="FLGHOOKAP1"/>
</dbReference>
<dbReference type="RefSeq" id="WP_080063077.1">
    <property type="nucleotide sequence ID" value="NZ_MZGX01000003.1"/>
</dbReference>
<dbReference type="GO" id="GO:0005576">
    <property type="term" value="C:extracellular region"/>
    <property type="evidence" value="ECO:0007669"/>
    <property type="project" value="UniProtKB-SubCell"/>
</dbReference>
<dbReference type="SUPFAM" id="SSF64518">
    <property type="entry name" value="Phase 1 flagellin"/>
    <property type="match status" value="1"/>
</dbReference>
<keyword evidence="10" id="KW-1185">Reference proteome</keyword>
<feature type="domain" description="Flagellar hook-associated protein FlgK helical" evidence="8">
    <location>
        <begin position="102"/>
        <end position="290"/>
    </location>
</feature>
<dbReference type="InterPro" id="IPR053927">
    <property type="entry name" value="FlgK_helical"/>
</dbReference>
<dbReference type="InterPro" id="IPR010930">
    <property type="entry name" value="Flg_bb/hook_C_dom"/>
</dbReference>
<dbReference type="Proteomes" id="UP000191554">
    <property type="component" value="Unassembled WGS sequence"/>
</dbReference>
<dbReference type="OrthoDB" id="9802553at2"/>
<dbReference type="PANTHER" id="PTHR30033">
    <property type="entry name" value="FLAGELLAR HOOK-ASSOCIATED PROTEIN 1"/>
    <property type="match status" value="1"/>
</dbReference>
<organism evidence="9 10">
    <name type="scientific">Ruminiclostridium hungatei</name>
    <name type="common">Clostridium hungatei</name>
    <dbReference type="NCBI Taxonomy" id="48256"/>
    <lineage>
        <taxon>Bacteria</taxon>
        <taxon>Bacillati</taxon>
        <taxon>Bacillota</taxon>
        <taxon>Clostridia</taxon>
        <taxon>Eubacteriales</taxon>
        <taxon>Oscillospiraceae</taxon>
        <taxon>Ruminiclostridium</taxon>
    </lineage>
</organism>
<gene>
    <name evidence="9" type="primary">flgK_2</name>
    <name evidence="9" type="ORF">CLHUN_06100</name>
</gene>
<keyword evidence="9" id="KW-0966">Cell projection</keyword>
<keyword evidence="9" id="KW-0282">Flagellum</keyword>
<comment type="subcellular location">
    <subcellularLocation>
        <location evidence="1">Bacterial flagellum</location>
    </subcellularLocation>
    <subcellularLocation>
        <location evidence="2">Secreted</location>
    </subcellularLocation>
</comment>
<dbReference type="EMBL" id="MZGX01000003">
    <property type="protein sequence ID" value="OPX45673.1"/>
    <property type="molecule type" value="Genomic_DNA"/>
</dbReference>
<evidence type="ECO:0000256" key="2">
    <source>
        <dbReference type="ARBA" id="ARBA00004613"/>
    </source>
</evidence>
<evidence type="ECO:0000259" key="8">
    <source>
        <dbReference type="Pfam" id="PF22638"/>
    </source>
</evidence>
<accession>A0A1V4SPF2</accession>
<keyword evidence="5" id="KW-0964">Secreted</keyword>
<dbReference type="PANTHER" id="PTHR30033:SF1">
    <property type="entry name" value="FLAGELLAR HOOK-ASSOCIATED PROTEIN 1"/>
    <property type="match status" value="1"/>
</dbReference>
<dbReference type="GO" id="GO:0005198">
    <property type="term" value="F:structural molecule activity"/>
    <property type="evidence" value="ECO:0007669"/>
    <property type="project" value="InterPro"/>
</dbReference>
<dbReference type="STRING" id="48256.CLHUN_06100"/>
<evidence type="ECO:0000256" key="1">
    <source>
        <dbReference type="ARBA" id="ARBA00004365"/>
    </source>
</evidence>
<evidence type="ECO:0000313" key="10">
    <source>
        <dbReference type="Proteomes" id="UP000191554"/>
    </source>
</evidence>
<sequence length="703" mass="77276">MAVGFSSYDIARSGLMVSERGLAVTGHNLSNVNTTGYVRQQLMIESSPYINEYGKNGRLFQYGLGADIQETRQIRHTFLDNIYRRENTSLGYWETRGKAFGDVESILNDPMADGGLQEVMNQFWDSWQELTKNPESLTTRALVRQRGQALVYHFNHIGQQLDKLQNDLNSEIQVRIGELNNITSQIATLNYKIASQEINSDSANDFRDQRNLLLDRLSKLCNAEALEMQDGQVDITLGGYYLVQKGTSRNLYVEANAKNGNYFYPMLEGTNIEVNIKSGILKGLMEARGEVPGIKGTYENGNPREKVDITIGIDTTQGPESSYLADLKAYIGKFVSDLKITGTDFNIRFVNMDSVSQFYGGPDNVYTQENIDALLSDPGFDALFDGSAGTDADFGTFADEIQNSINNYRADATKVAYIFTNKSIDGSLVDTSGDAGHIQKLIDCGVKTSIITNKSFMNQGQDATEIGWSKVAAATGGEVFALGSTEEEYTSVFAGMNMNMRQAVNAAMGNILPSNNIVSDVKIKLNAMVNAIAREINYLQKSGFTLDGKPGVDFFAAIDDRYPMQMGNLRLSDELLSDKGLNNITASSSTAKGDNSIARKIANLRDADLMEDSAGDVTIDEFYRSVILDIGNGGAEANRITESQTTLVQSADEQRTAISGVSMDEEMANMMKFKFAYDASSRVLNIIDSMLENVIMAMGKVGR</sequence>
<comment type="similarity">
    <text evidence="3">Belongs to the flagella basal body rod proteins family.</text>
</comment>
<dbReference type="GO" id="GO:0044780">
    <property type="term" value="P:bacterial-type flagellum assembly"/>
    <property type="evidence" value="ECO:0007669"/>
    <property type="project" value="InterPro"/>
</dbReference>
<evidence type="ECO:0000256" key="3">
    <source>
        <dbReference type="ARBA" id="ARBA00009677"/>
    </source>
</evidence>
<protein>
    <recommendedName>
        <fullName evidence="4">Flagellar hook-associated protein 1</fullName>
    </recommendedName>
</protein>
<evidence type="ECO:0000313" key="9">
    <source>
        <dbReference type="EMBL" id="OPX45673.1"/>
    </source>
</evidence>
<dbReference type="NCBIfam" id="TIGR02492">
    <property type="entry name" value="flgK_ends"/>
    <property type="match status" value="1"/>
</dbReference>
<feature type="domain" description="Flagellar basal-body/hook protein C-terminal" evidence="7">
    <location>
        <begin position="658"/>
        <end position="694"/>
    </location>
</feature>
<proteinExistence type="inferred from homology"/>
<keyword evidence="6" id="KW-0975">Bacterial flagellum</keyword>
<dbReference type="InterPro" id="IPR002371">
    <property type="entry name" value="FlgK"/>
</dbReference>
<evidence type="ECO:0000256" key="4">
    <source>
        <dbReference type="ARBA" id="ARBA00016244"/>
    </source>
</evidence>
<keyword evidence="9" id="KW-0969">Cilium</keyword>
<reference evidence="9 10" key="1">
    <citation type="submission" date="2017-03" db="EMBL/GenBank/DDBJ databases">
        <title>Genome sequence of Clostridium hungatei DSM 14427.</title>
        <authorList>
            <person name="Poehlein A."/>
            <person name="Daniel R."/>
        </authorList>
    </citation>
    <scope>NUCLEOTIDE SEQUENCE [LARGE SCALE GENOMIC DNA]</scope>
    <source>
        <strain evidence="9 10">DSM 14427</strain>
    </source>
</reference>
<dbReference type="Pfam" id="PF22638">
    <property type="entry name" value="FlgK_D1"/>
    <property type="match status" value="1"/>
</dbReference>
<evidence type="ECO:0000256" key="5">
    <source>
        <dbReference type="ARBA" id="ARBA00022525"/>
    </source>
</evidence>
<evidence type="ECO:0000259" key="7">
    <source>
        <dbReference type="Pfam" id="PF06429"/>
    </source>
</evidence>
<dbReference type="Pfam" id="PF06429">
    <property type="entry name" value="Flg_bbr_C"/>
    <property type="match status" value="1"/>
</dbReference>